<comment type="caution">
    <text evidence="1">The sequence shown here is derived from an EMBL/GenBank/DDBJ whole genome shotgun (WGS) entry which is preliminary data.</text>
</comment>
<reference evidence="1 2" key="1">
    <citation type="submission" date="2022-10" db="EMBL/GenBank/DDBJ databases">
        <title>Defluviimonas sp. nov., isolated from ocean surface water.</title>
        <authorList>
            <person name="He W."/>
            <person name="Wang L."/>
            <person name="Zhang D.-F."/>
        </authorList>
    </citation>
    <scope>NUCLEOTIDE SEQUENCE [LARGE SCALE GENOMIC DNA]</scope>
    <source>
        <strain evidence="1 2">WL0075</strain>
    </source>
</reference>
<protein>
    <submittedName>
        <fullName evidence="1">DUF1643 domain-containing protein</fullName>
    </submittedName>
</protein>
<gene>
    <name evidence="1" type="ORF">OE647_03815</name>
</gene>
<dbReference type="InterPro" id="IPR012441">
    <property type="entry name" value="DUF1643"/>
</dbReference>
<evidence type="ECO:0000313" key="2">
    <source>
        <dbReference type="Proteomes" id="UP001652503"/>
    </source>
</evidence>
<sequence length="167" mass="18206">MIIRRHQAGGTASEAHYSDCGHYRYLLTRRWGAGDVLLYILLNPSTATEERNDPTIERCERRARALGFDGFAVANLFAWRATRPEDLKCAPEPVGPENEAALLAAAAGAGMILCGWGLHGAFLGRGALVAEALRARGHPLCHLGLTKSGAPRHPLYVPYAQPPQPWR</sequence>
<dbReference type="Proteomes" id="UP001652503">
    <property type="component" value="Unassembled WGS sequence"/>
</dbReference>
<name>A0ABT2YYA5_9RHOB</name>
<organism evidence="1 2">
    <name type="scientific">Albidovulum sediminicola</name>
    <dbReference type="NCBI Taxonomy" id="2984331"/>
    <lineage>
        <taxon>Bacteria</taxon>
        <taxon>Pseudomonadati</taxon>
        <taxon>Pseudomonadota</taxon>
        <taxon>Alphaproteobacteria</taxon>
        <taxon>Rhodobacterales</taxon>
        <taxon>Paracoccaceae</taxon>
        <taxon>Albidovulum</taxon>
    </lineage>
</organism>
<keyword evidence="2" id="KW-1185">Reference proteome</keyword>
<dbReference type="Pfam" id="PF07799">
    <property type="entry name" value="DUF1643"/>
    <property type="match status" value="1"/>
</dbReference>
<proteinExistence type="predicted"/>
<dbReference type="EMBL" id="JAOWLA010000003">
    <property type="protein sequence ID" value="MCV2863864.1"/>
    <property type="molecule type" value="Genomic_DNA"/>
</dbReference>
<evidence type="ECO:0000313" key="1">
    <source>
        <dbReference type="EMBL" id="MCV2863864.1"/>
    </source>
</evidence>
<accession>A0ABT2YYA5</accession>
<dbReference type="RefSeq" id="WP_263720335.1">
    <property type="nucleotide sequence ID" value="NZ_JAOWLA010000003.1"/>
</dbReference>